<dbReference type="InterPro" id="IPR011009">
    <property type="entry name" value="Kinase-like_dom_sf"/>
</dbReference>
<dbReference type="AlphaFoldDB" id="A0A8H3HB39"/>
<dbReference type="PROSITE" id="PS50011">
    <property type="entry name" value="PROTEIN_KINASE_DOM"/>
    <property type="match status" value="1"/>
</dbReference>
<dbReference type="SUPFAM" id="SSF56112">
    <property type="entry name" value="Protein kinase-like (PK-like)"/>
    <property type="match status" value="1"/>
</dbReference>
<dbReference type="PANTHER" id="PTHR44329">
    <property type="entry name" value="SERINE/THREONINE-PROTEIN KINASE TNNI3K-RELATED"/>
    <property type="match status" value="1"/>
</dbReference>
<feature type="non-terminal residue" evidence="3">
    <location>
        <position position="1"/>
    </location>
</feature>
<sequence>SFDHELVTCRQFQFRRPLTTIIPPVPRRAQMYTDKPIEPPPAYARGDATFAQIAGDLHKSTDLSPDFKGALNALREFLVSQEKDTLSKNQLRVLRSQAVYALEECARYRNEGGDLSRVLPVITQILTVASGQLAQSPQWDQVVQDPSAIGRLNTTIGDAFDRLAEQIRQIAKGENSESIMYENELRAAREKDRKKIAELESAIRELESSSRTPNEVVQSSMTENLKIIGDSSVYVEQKQVDARRALAVIAELTGKSLPPSTMLDRKFVIMGSQAISQGASYDVFLGEYFTGEKVAIKVLRHRVDEVTAQRTNQRFARQTENWAALRHDCILPFYGVGVMQSPILPEEHNMYLVSPYLKNQDSKRYLKTYQTVSRSARLQMALDIATGLKYMHNGDELPGLERKGLVHGALNIYNVLVKDSGRAVISGFGHAKMIGLGNYQASFTIDNSEYRYMGPEILDDAVLTFGSDIWSWAMTSLEILTDEPPFGAKTRGTKIIQMIGTDKRPERSNHPKIEEYDHSDEIWQLFEDCWKKQPGDRPSAGEVVRRLKPFVQELFRKYYSAARKSPPRLFQ</sequence>
<evidence type="ECO:0000259" key="2">
    <source>
        <dbReference type="PROSITE" id="PS50011"/>
    </source>
</evidence>
<gene>
    <name evidence="3" type="ORF">RDB_LOCUS142978</name>
</gene>
<dbReference type="GO" id="GO:0005524">
    <property type="term" value="F:ATP binding"/>
    <property type="evidence" value="ECO:0007669"/>
    <property type="project" value="InterPro"/>
</dbReference>
<dbReference type="GO" id="GO:0004674">
    <property type="term" value="F:protein serine/threonine kinase activity"/>
    <property type="evidence" value="ECO:0007669"/>
    <property type="project" value="TreeGrafter"/>
</dbReference>
<evidence type="ECO:0000313" key="4">
    <source>
        <dbReference type="Proteomes" id="UP000663861"/>
    </source>
</evidence>
<dbReference type="InterPro" id="IPR051681">
    <property type="entry name" value="Ser/Thr_Kinases-Pseudokinases"/>
</dbReference>
<dbReference type="InterPro" id="IPR000719">
    <property type="entry name" value="Prot_kinase_dom"/>
</dbReference>
<accession>A0A8H3HB39</accession>
<reference evidence="3" key="1">
    <citation type="submission" date="2021-01" db="EMBL/GenBank/DDBJ databases">
        <authorList>
            <person name="Kaushik A."/>
        </authorList>
    </citation>
    <scope>NUCLEOTIDE SEQUENCE</scope>
    <source>
        <strain evidence="3">AG4-RS23</strain>
    </source>
</reference>
<name>A0A8H3HB39_9AGAM</name>
<evidence type="ECO:0000256" key="1">
    <source>
        <dbReference type="SAM" id="Coils"/>
    </source>
</evidence>
<dbReference type="Pfam" id="PF07714">
    <property type="entry name" value="PK_Tyr_Ser-Thr"/>
    <property type="match status" value="1"/>
</dbReference>
<dbReference type="Proteomes" id="UP000663861">
    <property type="component" value="Unassembled WGS sequence"/>
</dbReference>
<evidence type="ECO:0000313" key="3">
    <source>
        <dbReference type="EMBL" id="CAE6514135.1"/>
    </source>
</evidence>
<organism evidence="3 4">
    <name type="scientific">Rhizoctonia solani</name>
    <dbReference type="NCBI Taxonomy" id="456999"/>
    <lineage>
        <taxon>Eukaryota</taxon>
        <taxon>Fungi</taxon>
        <taxon>Dikarya</taxon>
        <taxon>Basidiomycota</taxon>
        <taxon>Agaricomycotina</taxon>
        <taxon>Agaricomycetes</taxon>
        <taxon>Cantharellales</taxon>
        <taxon>Ceratobasidiaceae</taxon>
        <taxon>Rhizoctonia</taxon>
    </lineage>
</organism>
<comment type="caution">
    <text evidence="3">The sequence shown here is derived from an EMBL/GenBank/DDBJ whole genome shotgun (WGS) entry which is preliminary data.</text>
</comment>
<dbReference type="EMBL" id="CAJMWY010004008">
    <property type="protein sequence ID" value="CAE6514135.1"/>
    <property type="molecule type" value="Genomic_DNA"/>
</dbReference>
<feature type="domain" description="Protein kinase" evidence="2">
    <location>
        <begin position="269"/>
        <end position="551"/>
    </location>
</feature>
<feature type="coiled-coil region" evidence="1">
    <location>
        <begin position="182"/>
        <end position="209"/>
    </location>
</feature>
<dbReference type="Gene3D" id="1.10.510.10">
    <property type="entry name" value="Transferase(Phosphotransferase) domain 1"/>
    <property type="match status" value="1"/>
</dbReference>
<keyword evidence="1" id="KW-0175">Coiled coil</keyword>
<dbReference type="InterPro" id="IPR001245">
    <property type="entry name" value="Ser-Thr/Tyr_kinase_cat_dom"/>
</dbReference>
<proteinExistence type="predicted"/>
<protein>
    <recommendedName>
        <fullName evidence="2">Protein kinase domain-containing protein</fullName>
    </recommendedName>
</protein>